<name>A0A6C0KVN4_9ZZZZ</name>
<accession>A0A6C0KVN4</accession>
<organism evidence="1">
    <name type="scientific">viral metagenome</name>
    <dbReference type="NCBI Taxonomy" id="1070528"/>
    <lineage>
        <taxon>unclassified sequences</taxon>
        <taxon>metagenomes</taxon>
        <taxon>organismal metagenomes</taxon>
    </lineage>
</organism>
<reference evidence="1" key="1">
    <citation type="journal article" date="2020" name="Nature">
        <title>Giant virus diversity and host interactions through global metagenomics.</title>
        <authorList>
            <person name="Schulz F."/>
            <person name="Roux S."/>
            <person name="Paez-Espino D."/>
            <person name="Jungbluth S."/>
            <person name="Walsh D.A."/>
            <person name="Denef V.J."/>
            <person name="McMahon K.D."/>
            <person name="Konstantinidis K.T."/>
            <person name="Eloe-Fadrosh E.A."/>
            <person name="Kyrpides N.C."/>
            <person name="Woyke T."/>
        </authorList>
    </citation>
    <scope>NUCLEOTIDE SEQUENCE</scope>
    <source>
        <strain evidence="1">GVMAG-S-3300013094-109</strain>
    </source>
</reference>
<protein>
    <submittedName>
        <fullName evidence="1">Uncharacterized protein</fullName>
    </submittedName>
</protein>
<sequence>MDLGKKQYDMMTLKRNIYSLSLIEILKKQHIDADFARNYILNPDYQLTQEEEMITINDVLEYQPHLTREMLIFTYKKTTDGPYFDEICK</sequence>
<evidence type="ECO:0000313" key="1">
    <source>
        <dbReference type="EMBL" id="QHU21313.1"/>
    </source>
</evidence>
<dbReference type="EMBL" id="MN740989">
    <property type="protein sequence ID" value="QHU21313.1"/>
    <property type="molecule type" value="Genomic_DNA"/>
</dbReference>
<dbReference type="AlphaFoldDB" id="A0A6C0KVN4"/>
<proteinExistence type="predicted"/>